<dbReference type="AlphaFoldDB" id="A0A821NGT5"/>
<gene>
    <name evidence="1" type="ORF">UJA718_LOCUS40572</name>
</gene>
<dbReference type="Proteomes" id="UP000663873">
    <property type="component" value="Unassembled WGS sequence"/>
</dbReference>
<reference evidence="1" key="1">
    <citation type="submission" date="2021-02" db="EMBL/GenBank/DDBJ databases">
        <authorList>
            <person name="Nowell W R."/>
        </authorList>
    </citation>
    <scope>NUCLEOTIDE SEQUENCE</scope>
</reference>
<dbReference type="SUPFAM" id="SSF56300">
    <property type="entry name" value="Metallo-dependent phosphatases"/>
    <property type="match status" value="1"/>
</dbReference>
<accession>A0A821NGT5</accession>
<proteinExistence type="predicted"/>
<sequence>GTKGGMARVATIRKLLLQENPNTITVVSGDVVSPSALVKLFFVNNIKELCLCKF</sequence>
<name>A0A821NGT5_9BILA</name>
<evidence type="ECO:0000313" key="1">
    <source>
        <dbReference type="EMBL" id="CAF4785296.1"/>
    </source>
</evidence>
<dbReference type="Gene3D" id="3.60.21.10">
    <property type="match status" value="1"/>
</dbReference>
<dbReference type="InterPro" id="IPR029052">
    <property type="entry name" value="Metallo-depent_PP-like"/>
</dbReference>
<protein>
    <submittedName>
        <fullName evidence="1">Uncharacterized protein</fullName>
    </submittedName>
</protein>
<comment type="caution">
    <text evidence="1">The sequence shown here is derived from an EMBL/GenBank/DDBJ whole genome shotgun (WGS) entry which is preliminary data.</text>
</comment>
<feature type="non-terminal residue" evidence="1">
    <location>
        <position position="1"/>
    </location>
</feature>
<evidence type="ECO:0000313" key="2">
    <source>
        <dbReference type="Proteomes" id="UP000663873"/>
    </source>
</evidence>
<keyword evidence="2" id="KW-1185">Reference proteome</keyword>
<dbReference type="EMBL" id="CAJOBP010045297">
    <property type="protein sequence ID" value="CAF4785296.1"/>
    <property type="molecule type" value="Genomic_DNA"/>
</dbReference>
<organism evidence="1 2">
    <name type="scientific">Rotaria socialis</name>
    <dbReference type="NCBI Taxonomy" id="392032"/>
    <lineage>
        <taxon>Eukaryota</taxon>
        <taxon>Metazoa</taxon>
        <taxon>Spiralia</taxon>
        <taxon>Gnathifera</taxon>
        <taxon>Rotifera</taxon>
        <taxon>Eurotatoria</taxon>
        <taxon>Bdelloidea</taxon>
        <taxon>Philodinida</taxon>
        <taxon>Philodinidae</taxon>
        <taxon>Rotaria</taxon>
    </lineage>
</organism>